<dbReference type="HOGENOM" id="CLU_089162_3_0_2"/>
<dbReference type="GO" id="GO:0009236">
    <property type="term" value="P:cobalamin biosynthetic process"/>
    <property type="evidence" value="ECO:0007669"/>
    <property type="project" value="UniProtKB-UniPathway"/>
</dbReference>
<dbReference type="OrthoDB" id="42238at2157"/>
<dbReference type="STRING" id="589924.Ferp_2280"/>
<dbReference type="InterPro" id="IPR014777">
    <property type="entry name" value="4pyrrole_Mease_sub1"/>
</dbReference>
<dbReference type="eggNOG" id="arCOG00650">
    <property type="taxonomic scope" value="Archaea"/>
</dbReference>
<dbReference type="Proteomes" id="UP000002613">
    <property type="component" value="Chromosome"/>
</dbReference>
<evidence type="ECO:0000256" key="2">
    <source>
        <dbReference type="ARBA" id="ARBA00022573"/>
    </source>
</evidence>
<name>D3S1E0_FERPA</name>
<dbReference type="Gene3D" id="3.40.1010.10">
    <property type="entry name" value="Cobalt-precorrin-4 Transmethylase, Domain 1"/>
    <property type="match status" value="1"/>
</dbReference>
<evidence type="ECO:0000256" key="5">
    <source>
        <dbReference type="ARBA" id="ARBA00022691"/>
    </source>
</evidence>
<dbReference type="EMBL" id="CP001899">
    <property type="protein sequence ID" value="ADC66404.1"/>
    <property type="molecule type" value="Genomic_DNA"/>
</dbReference>
<dbReference type="AlphaFoldDB" id="D3S1E0"/>
<protein>
    <submittedName>
        <fullName evidence="7">Precorrin-6y C5,15-methyltransferase (Decarboxylating), CbiE subunit</fullName>
    </submittedName>
</protein>
<evidence type="ECO:0000256" key="1">
    <source>
        <dbReference type="ARBA" id="ARBA00004953"/>
    </source>
</evidence>
<gene>
    <name evidence="7" type="ordered locus">Ferp_2280</name>
</gene>
<keyword evidence="8" id="KW-1185">Reference proteome</keyword>
<keyword evidence="2" id="KW-0169">Cobalamin biosynthesis</keyword>
<keyword evidence="3 7" id="KW-0489">Methyltransferase</keyword>
<proteinExistence type="predicted"/>
<dbReference type="PANTHER" id="PTHR43182:SF1">
    <property type="entry name" value="COBALT-PRECORRIN-7 C(5)-METHYLTRANSFERASE"/>
    <property type="match status" value="1"/>
</dbReference>
<dbReference type="KEGG" id="fpl:Ferp_2280"/>
<dbReference type="NCBIfam" id="NF004461">
    <property type="entry name" value="PRK05787.2-4"/>
    <property type="match status" value="1"/>
</dbReference>
<dbReference type="GeneID" id="8779819"/>
<dbReference type="Pfam" id="PF00590">
    <property type="entry name" value="TP_methylase"/>
    <property type="match status" value="1"/>
</dbReference>
<evidence type="ECO:0000256" key="4">
    <source>
        <dbReference type="ARBA" id="ARBA00022679"/>
    </source>
</evidence>
<dbReference type="InterPro" id="IPR035996">
    <property type="entry name" value="4pyrrol_Methylase_sf"/>
</dbReference>
<reference evidence="7 8" key="2">
    <citation type="journal article" date="2011" name="Stand. Genomic Sci.">
        <title>Complete genome sequence of Ferroglobus placidus AEDII12DO.</title>
        <authorList>
            <person name="Anderson I."/>
            <person name="Risso C."/>
            <person name="Holmes D."/>
            <person name="Lucas S."/>
            <person name="Copeland A."/>
            <person name="Lapidus A."/>
            <person name="Cheng J.F."/>
            <person name="Bruce D."/>
            <person name="Goodwin L."/>
            <person name="Pitluck S."/>
            <person name="Saunders E."/>
            <person name="Brettin T."/>
            <person name="Detter J.C."/>
            <person name="Han C."/>
            <person name="Tapia R."/>
            <person name="Larimer F."/>
            <person name="Land M."/>
            <person name="Hauser L."/>
            <person name="Woyke T."/>
            <person name="Lovley D."/>
            <person name="Kyrpides N."/>
            <person name="Ivanova N."/>
        </authorList>
    </citation>
    <scope>NUCLEOTIDE SEQUENCE [LARGE SCALE GENOMIC DNA]</scope>
    <source>
        <strain evidence="8">DSM 10642 / AEDII12DO</strain>
    </source>
</reference>
<dbReference type="CDD" id="cd11644">
    <property type="entry name" value="Precorrin-6Y-MT"/>
    <property type="match status" value="1"/>
</dbReference>
<reference evidence="8" key="1">
    <citation type="submission" date="2010-02" db="EMBL/GenBank/DDBJ databases">
        <title>Complete sequence of Ferroglobus placidus DSM 10642.</title>
        <authorList>
            <consortium name="US DOE Joint Genome Institute"/>
            <person name="Lucas S."/>
            <person name="Copeland A."/>
            <person name="Lapidus A."/>
            <person name="Cheng J.-F."/>
            <person name="Bruce D."/>
            <person name="Goodwin L."/>
            <person name="Pitluck S."/>
            <person name="Saunders E."/>
            <person name="Brettin T."/>
            <person name="Detter J.C."/>
            <person name="Han C."/>
            <person name="Tapia R."/>
            <person name="Larimer F."/>
            <person name="Land M."/>
            <person name="Hauser L."/>
            <person name="Kyrpides N."/>
            <person name="Ivanova N."/>
            <person name="Holmes D."/>
            <person name="Lovley D."/>
            <person name="Kyrpides N."/>
            <person name="Anderson I.J."/>
            <person name="Woyke T."/>
        </authorList>
    </citation>
    <scope>NUCLEOTIDE SEQUENCE [LARGE SCALE GENOMIC DNA]</scope>
    <source>
        <strain evidence="8">DSM 10642 / AEDII12DO</strain>
    </source>
</reference>
<accession>D3S1E0</accession>
<sequence length="180" mass="19931">MLYVVGVGAAKGYLTDRAKEIISKAEVVYGSERAIEYAKEFIRGEIRVLKKFGKDVYEEIEREAKDKKVVVLSTGDPMVSGLGKKINGIVEPGISSVQLALAKLRVDLCEVVVVDSHGKDSYDEIEKALEFRGKVLVLADKNFDLSKVKGRVIVLENLGLEDERVGEDIKSDLAIVYVER</sequence>
<dbReference type="NCBIfam" id="TIGR02467">
    <property type="entry name" value="CbiE"/>
    <property type="match status" value="1"/>
</dbReference>
<dbReference type="GO" id="GO:0008276">
    <property type="term" value="F:protein methyltransferase activity"/>
    <property type="evidence" value="ECO:0007669"/>
    <property type="project" value="InterPro"/>
</dbReference>
<keyword evidence="5" id="KW-0949">S-adenosyl-L-methionine</keyword>
<dbReference type="Gene3D" id="3.30.950.10">
    <property type="entry name" value="Methyltransferase, Cobalt-precorrin-4 Transmethylase, Domain 2"/>
    <property type="match status" value="1"/>
</dbReference>
<dbReference type="InterPro" id="IPR050714">
    <property type="entry name" value="Cobalamin_biosynth_MTase"/>
</dbReference>
<comment type="pathway">
    <text evidence="1">Cofactor biosynthesis; adenosylcobalamin biosynthesis.</text>
</comment>
<evidence type="ECO:0000256" key="3">
    <source>
        <dbReference type="ARBA" id="ARBA00022603"/>
    </source>
</evidence>
<dbReference type="InterPro" id="IPR012818">
    <property type="entry name" value="CbiE"/>
</dbReference>
<organism evidence="7 8">
    <name type="scientific">Ferroglobus placidus (strain DSM 10642 / AEDII12DO)</name>
    <dbReference type="NCBI Taxonomy" id="589924"/>
    <lineage>
        <taxon>Archaea</taxon>
        <taxon>Methanobacteriati</taxon>
        <taxon>Methanobacteriota</taxon>
        <taxon>Archaeoglobi</taxon>
        <taxon>Archaeoglobales</taxon>
        <taxon>Archaeoglobaceae</taxon>
        <taxon>Ferroglobus</taxon>
    </lineage>
</organism>
<dbReference type="SUPFAM" id="SSF53790">
    <property type="entry name" value="Tetrapyrrole methylase"/>
    <property type="match status" value="1"/>
</dbReference>
<dbReference type="InterPro" id="IPR000878">
    <property type="entry name" value="4pyrrol_Mease"/>
</dbReference>
<dbReference type="InterPro" id="IPR014776">
    <property type="entry name" value="4pyrrole_Mease_sub2"/>
</dbReference>
<dbReference type="UniPathway" id="UPA00148"/>
<evidence type="ECO:0000259" key="6">
    <source>
        <dbReference type="Pfam" id="PF00590"/>
    </source>
</evidence>
<dbReference type="RefSeq" id="WP_012966741.1">
    <property type="nucleotide sequence ID" value="NC_013849.1"/>
</dbReference>
<feature type="domain" description="Tetrapyrrole methylase" evidence="6">
    <location>
        <begin position="1"/>
        <end position="165"/>
    </location>
</feature>
<dbReference type="GO" id="GO:0032259">
    <property type="term" value="P:methylation"/>
    <property type="evidence" value="ECO:0007669"/>
    <property type="project" value="UniProtKB-KW"/>
</dbReference>
<dbReference type="PaxDb" id="589924-Ferp_2280"/>
<evidence type="ECO:0000313" key="8">
    <source>
        <dbReference type="Proteomes" id="UP000002613"/>
    </source>
</evidence>
<keyword evidence="4 7" id="KW-0808">Transferase</keyword>
<dbReference type="PANTHER" id="PTHR43182">
    <property type="entry name" value="COBALT-PRECORRIN-6B C(15)-METHYLTRANSFERASE (DECARBOXYLATING)"/>
    <property type="match status" value="1"/>
</dbReference>
<evidence type="ECO:0000313" key="7">
    <source>
        <dbReference type="EMBL" id="ADC66404.1"/>
    </source>
</evidence>